<keyword evidence="2" id="KW-1185">Reference proteome</keyword>
<reference evidence="1 2" key="1">
    <citation type="submission" date="2024-01" db="EMBL/GenBank/DDBJ databases">
        <title>The genomes of 5 underutilized Papilionoideae crops provide insights into root nodulation and disease resistanc.</title>
        <authorList>
            <person name="Jiang F."/>
        </authorList>
    </citation>
    <scope>NUCLEOTIDE SEQUENCE [LARGE SCALE GENOMIC DNA]</scope>
    <source>
        <strain evidence="1">LVBAO_FW01</strain>
        <tissue evidence="1">Leaves</tissue>
    </source>
</reference>
<proteinExistence type="predicted"/>
<evidence type="ECO:0000313" key="1">
    <source>
        <dbReference type="EMBL" id="KAK7320236.1"/>
    </source>
</evidence>
<dbReference type="AlphaFoldDB" id="A0AAN9KNL8"/>
<sequence length="134" mass="15058">MMLPLGNGFDRDVLFFEGILGQLSGAHDSFDHALPEIEQAHTCYVSREHVDNIQDLKVSQFVTHFKVNSEAAIARVIIWSASREMEESTGLQSQALLMNVSQGLSIKKSLHNFLQKRKKRSQSHSSIVAHNVKN</sequence>
<dbReference type="EMBL" id="JAYMYQ010000007">
    <property type="protein sequence ID" value="KAK7320236.1"/>
    <property type="molecule type" value="Genomic_DNA"/>
</dbReference>
<accession>A0AAN9KNL8</accession>
<protein>
    <submittedName>
        <fullName evidence="1">Uncharacterized protein</fullName>
    </submittedName>
</protein>
<gene>
    <name evidence="1" type="ORF">VNO77_29541</name>
</gene>
<organism evidence="1 2">
    <name type="scientific">Canavalia gladiata</name>
    <name type="common">Sword bean</name>
    <name type="synonym">Dolichos gladiatus</name>
    <dbReference type="NCBI Taxonomy" id="3824"/>
    <lineage>
        <taxon>Eukaryota</taxon>
        <taxon>Viridiplantae</taxon>
        <taxon>Streptophyta</taxon>
        <taxon>Embryophyta</taxon>
        <taxon>Tracheophyta</taxon>
        <taxon>Spermatophyta</taxon>
        <taxon>Magnoliopsida</taxon>
        <taxon>eudicotyledons</taxon>
        <taxon>Gunneridae</taxon>
        <taxon>Pentapetalae</taxon>
        <taxon>rosids</taxon>
        <taxon>fabids</taxon>
        <taxon>Fabales</taxon>
        <taxon>Fabaceae</taxon>
        <taxon>Papilionoideae</taxon>
        <taxon>50 kb inversion clade</taxon>
        <taxon>NPAAA clade</taxon>
        <taxon>indigoferoid/millettioid clade</taxon>
        <taxon>Phaseoleae</taxon>
        <taxon>Canavalia</taxon>
    </lineage>
</organism>
<name>A0AAN9KNL8_CANGL</name>
<evidence type="ECO:0000313" key="2">
    <source>
        <dbReference type="Proteomes" id="UP001367508"/>
    </source>
</evidence>
<comment type="caution">
    <text evidence="1">The sequence shown here is derived from an EMBL/GenBank/DDBJ whole genome shotgun (WGS) entry which is preliminary data.</text>
</comment>
<dbReference type="Proteomes" id="UP001367508">
    <property type="component" value="Unassembled WGS sequence"/>
</dbReference>